<feature type="domain" description="GOST seven transmembrane" evidence="6">
    <location>
        <begin position="3"/>
        <end position="91"/>
    </location>
</feature>
<evidence type="ECO:0000256" key="1">
    <source>
        <dbReference type="ARBA" id="ARBA00004141"/>
    </source>
</evidence>
<dbReference type="InterPro" id="IPR009637">
    <property type="entry name" value="GPR107/GPR108-like"/>
</dbReference>
<dbReference type="PANTHER" id="PTHR21229">
    <property type="entry name" value="LUNG SEVEN TRANSMEMBRANE RECEPTOR"/>
    <property type="match status" value="1"/>
</dbReference>
<dbReference type="EMBL" id="JBBPBN010000004">
    <property type="protein sequence ID" value="KAK9039896.1"/>
    <property type="molecule type" value="Genomic_DNA"/>
</dbReference>
<gene>
    <name evidence="7" type="ORF">V6N11_015081</name>
</gene>
<keyword evidence="3" id="KW-0732">Signal</keyword>
<keyword evidence="4" id="KW-1133">Transmembrane helix</keyword>
<sequence>MLSFVILTAFNLILEAKNKHYIKQTGKSHNYDILFYSSSFLKMTMLYTLIALVDADWSLLEPYLQDKEKKVLKMVIPLQVVTHIALVFIEETPLPIPFKPTWKTVASLV</sequence>
<evidence type="ECO:0000313" key="7">
    <source>
        <dbReference type="EMBL" id="KAK9039896.1"/>
    </source>
</evidence>
<protein>
    <recommendedName>
        <fullName evidence="6">GOST seven transmembrane domain-containing protein</fullName>
    </recommendedName>
</protein>
<name>A0ABR2TR16_9ROSI</name>
<organism evidence="7 8">
    <name type="scientific">Hibiscus sabdariffa</name>
    <name type="common">roselle</name>
    <dbReference type="NCBI Taxonomy" id="183260"/>
    <lineage>
        <taxon>Eukaryota</taxon>
        <taxon>Viridiplantae</taxon>
        <taxon>Streptophyta</taxon>
        <taxon>Embryophyta</taxon>
        <taxon>Tracheophyta</taxon>
        <taxon>Spermatophyta</taxon>
        <taxon>Magnoliopsida</taxon>
        <taxon>eudicotyledons</taxon>
        <taxon>Gunneridae</taxon>
        <taxon>Pentapetalae</taxon>
        <taxon>rosids</taxon>
        <taxon>malvids</taxon>
        <taxon>Malvales</taxon>
        <taxon>Malvaceae</taxon>
        <taxon>Malvoideae</taxon>
        <taxon>Hibiscus</taxon>
    </lineage>
</organism>
<dbReference type="Proteomes" id="UP001396334">
    <property type="component" value="Unassembled WGS sequence"/>
</dbReference>
<evidence type="ECO:0000256" key="2">
    <source>
        <dbReference type="ARBA" id="ARBA00022692"/>
    </source>
</evidence>
<accession>A0ABR2TR16</accession>
<comment type="subcellular location">
    <subcellularLocation>
        <location evidence="1">Membrane</location>
        <topology evidence="1">Multi-pass membrane protein</topology>
    </subcellularLocation>
</comment>
<proteinExistence type="predicted"/>
<keyword evidence="2" id="KW-0812">Transmembrane</keyword>
<reference evidence="7 8" key="1">
    <citation type="journal article" date="2024" name="G3 (Bethesda)">
        <title>Genome assembly of Hibiscus sabdariffa L. provides insights into metabolisms of medicinal natural products.</title>
        <authorList>
            <person name="Kim T."/>
        </authorList>
    </citation>
    <scope>NUCLEOTIDE SEQUENCE [LARGE SCALE GENOMIC DNA]</scope>
    <source>
        <strain evidence="7">TK-2024</strain>
        <tissue evidence="7">Old leaves</tissue>
    </source>
</reference>
<dbReference type="InterPro" id="IPR053937">
    <property type="entry name" value="GOST_TM"/>
</dbReference>
<evidence type="ECO:0000259" key="6">
    <source>
        <dbReference type="Pfam" id="PF06814"/>
    </source>
</evidence>
<comment type="caution">
    <text evidence="7">The sequence shown here is derived from an EMBL/GenBank/DDBJ whole genome shotgun (WGS) entry which is preliminary data.</text>
</comment>
<evidence type="ECO:0000256" key="3">
    <source>
        <dbReference type="ARBA" id="ARBA00022729"/>
    </source>
</evidence>
<dbReference type="PANTHER" id="PTHR21229:SF22">
    <property type="entry name" value="DBJ|BAA84809.1"/>
    <property type="match status" value="1"/>
</dbReference>
<keyword evidence="5" id="KW-0472">Membrane</keyword>
<evidence type="ECO:0000313" key="8">
    <source>
        <dbReference type="Proteomes" id="UP001396334"/>
    </source>
</evidence>
<evidence type="ECO:0000256" key="5">
    <source>
        <dbReference type="ARBA" id="ARBA00023136"/>
    </source>
</evidence>
<evidence type="ECO:0000256" key="4">
    <source>
        <dbReference type="ARBA" id="ARBA00022989"/>
    </source>
</evidence>
<keyword evidence="8" id="KW-1185">Reference proteome</keyword>
<dbReference type="Pfam" id="PF06814">
    <property type="entry name" value="GOST_TM"/>
    <property type="match status" value="1"/>
</dbReference>